<dbReference type="InterPro" id="IPR001810">
    <property type="entry name" value="F-box_dom"/>
</dbReference>
<dbReference type="PANTHER" id="PTHR32278:SF56">
    <property type="entry name" value="F-BOX DOMAIN-CONTAINING PROTEIN"/>
    <property type="match status" value="1"/>
</dbReference>
<gene>
    <name evidence="3" type="ORF">GA_TR14183_c0_g1_i1_g.44335</name>
</gene>
<dbReference type="SMART" id="SM00256">
    <property type="entry name" value="FBOX"/>
    <property type="match status" value="1"/>
</dbReference>
<dbReference type="CDD" id="cd22162">
    <property type="entry name" value="F-box_AtSKIP3-like"/>
    <property type="match status" value="1"/>
</dbReference>
<sequence length="297" mass="33683">MNLEATTMGQKHGVESRVEATRGGGGGEIISFTGPSPFDLLPEDCISNIISFTSPRDACVAACVSKTFESAVDSDSVWEKFLPLDYASLIPQSRVFSSKKELYIFLCDDPRLIEDGKKSFWLEKASGKKCIMVSSKEVWITWGSSPQYWQWITIPESRFEKIAELLNVCWFEVRAGLHTRYLSPQTRYSVYIVFKTKNGCPGLGDIPVEVSVGLVGQESSQKLIYFVGPVDRRRDRERRDVARPEERRDGWMEAELGEFYNEACCDDTSVSVVEIKSPYWKRGLIIQGIEFRPTKNQ</sequence>
<accession>A0A1J3DAQ5</accession>
<dbReference type="FunFam" id="1.20.1280.50:FF:000112">
    <property type="entry name" value="F-box protein PP2-B1"/>
    <property type="match status" value="1"/>
</dbReference>
<organism evidence="3">
    <name type="scientific">Noccaea caerulescens</name>
    <name type="common">Alpine penny-cress</name>
    <name type="synonym">Thlaspi caerulescens</name>
    <dbReference type="NCBI Taxonomy" id="107243"/>
    <lineage>
        <taxon>Eukaryota</taxon>
        <taxon>Viridiplantae</taxon>
        <taxon>Streptophyta</taxon>
        <taxon>Embryophyta</taxon>
        <taxon>Tracheophyta</taxon>
        <taxon>Spermatophyta</taxon>
        <taxon>Magnoliopsida</taxon>
        <taxon>eudicotyledons</taxon>
        <taxon>Gunneridae</taxon>
        <taxon>Pentapetalae</taxon>
        <taxon>rosids</taxon>
        <taxon>malvids</taxon>
        <taxon>Brassicales</taxon>
        <taxon>Brassicaceae</taxon>
        <taxon>Coluteocarpeae</taxon>
        <taxon>Noccaea</taxon>
    </lineage>
</organism>
<dbReference type="EMBL" id="GEVI01017499">
    <property type="protein sequence ID" value="JAU14821.1"/>
    <property type="molecule type" value="Transcribed_RNA"/>
</dbReference>
<dbReference type="PROSITE" id="PS50181">
    <property type="entry name" value="FBOX"/>
    <property type="match status" value="1"/>
</dbReference>
<proteinExistence type="predicted"/>
<dbReference type="PANTHER" id="PTHR32278">
    <property type="entry name" value="F-BOX DOMAIN-CONTAINING PROTEIN"/>
    <property type="match status" value="1"/>
</dbReference>
<dbReference type="Pfam" id="PF14299">
    <property type="entry name" value="PP2"/>
    <property type="match status" value="1"/>
</dbReference>
<dbReference type="InterPro" id="IPR025886">
    <property type="entry name" value="PP2-like"/>
</dbReference>
<feature type="region of interest" description="Disordered" evidence="1">
    <location>
        <begin position="1"/>
        <end position="22"/>
    </location>
</feature>
<dbReference type="Gene3D" id="1.20.1280.50">
    <property type="match status" value="1"/>
</dbReference>
<protein>
    <submittedName>
        <fullName evidence="3">Putative F-box protein PP2-B2</fullName>
    </submittedName>
</protein>
<evidence type="ECO:0000259" key="2">
    <source>
        <dbReference type="PROSITE" id="PS50181"/>
    </source>
</evidence>
<dbReference type="InterPro" id="IPR036047">
    <property type="entry name" value="F-box-like_dom_sf"/>
</dbReference>
<evidence type="ECO:0000256" key="1">
    <source>
        <dbReference type="SAM" id="MobiDB-lite"/>
    </source>
</evidence>
<dbReference type="SUPFAM" id="SSF81383">
    <property type="entry name" value="F-box domain"/>
    <property type="match status" value="1"/>
</dbReference>
<feature type="domain" description="F-box" evidence="2">
    <location>
        <begin position="35"/>
        <end position="81"/>
    </location>
</feature>
<evidence type="ECO:0000313" key="3">
    <source>
        <dbReference type="EMBL" id="JAU14821.1"/>
    </source>
</evidence>
<dbReference type="AlphaFoldDB" id="A0A1J3DAQ5"/>
<reference evidence="3" key="1">
    <citation type="submission" date="2016-07" db="EMBL/GenBank/DDBJ databases">
        <title>De novo transcriptome assembly of four accessions of the metal hyperaccumulator plant Noccaea caerulescens.</title>
        <authorList>
            <person name="Blande D."/>
            <person name="Halimaa P."/>
            <person name="Tervahauta A.I."/>
            <person name="Aarts M.G."/>
            <person name="Karenlampi S.O."/>
        </authorList>
    </citation>
    <scope>NUCLEOTIDE SEQUENCE</scope>
</reference>
<name>A0A1J3DAQ5_NOCCA</name>
<dbReference type="Pfam" id="PF00646">
    <property type="entry name" value="F-box"/>
    <property type="match status" value="1"/>
</dbReference>